<reference evidence="4" key="1">
    <citation type="submission" date="2015-12" db="EMBL/GenBank/DDBJ databases">
        <authorList>
            <person name="Zhang G."/>
            <person name="Stingl U."/>
        </authorList>
    </citation>
    <scope>NUCLEOTIDE SEQUENCE [LARGE SCALE GENOMIC DNA]</scope>
    <source>
        <strain evidence="4">ZGT108</strain>
    </source>
</reference>
<dbReference type="PANTHER" id="PTHR35528">
    <property type="entry name" value="BLL1675 PROTEIN"/>
    <property type="match status" value="1"/>
</dbReference>
<protein>
    <recommendedName>
        <fullName evidence="2">DDE domain-containing protein</fullName>
    </recommendedName>
</protein>
<feature type="domain" description="DDE" evidence="2">
    <location>
        <begin position="1"/>
        <end position="87"/>
    </location>
</feature>
<dbReference type="InterPro" id="IPR032874">
    <property type="entry name" value="DDE_dom"/>
</dbReference>
<dbReference type="Pfam" id="PF13610">
    <property type="entry name" value="DDE_Tnp_IS240"/>
    <property type="match status" value="1"/>
</dbReference>
<dbReference type="STRING" id="1685378.AVO44_12200"/>
<dbReference type="Proteomes" id="UP000053690">
    <property type="component" value="Unassembled WGS sequence"/>
</dbReference>
<dbReference type="PANTHER" id="PTHR35528:SF3">
    <property type="entry name" value="BLL1675 PROTEIN"/>
    <property type="match status" value="1"/>
</dbReference>
<dbReference type="EMBL" id="LQBP01000006">
    <property type="protein sequence ID" value="KUJ78473.1"/>
    <property type="molecule type" value="Genomic_DNA"/>
</dbReference>
<dbReference type="AlphaFoldDB" id="A0A0X3TRV9"/>
<accession>A0A0X3TRV9</accession>
<feature type="compositionally biased region" description="Polar residues" evidence="1">
    <location>
        <begin position="70"/>
        <end position="81"/>
    </location>
</feature>
<feature type="region of interest" description="Disordered" evidence="1">
    <location>
        <begin position="54"/>
        <end position="127"/>
    </location>
</feature>
<organism evidence="3 4">
    <name type="scientific">Ruegeria profundi</name>
    <dbReference type="NCBI Taxonomy" id="1685378"/>
    <lineage>
        <taxon>Bacteria</taxon>
        <taxon>Pseudomonadati</taxon>
        <taxon>Pseudomonadota</taxon>
        <taxon>Alphaproteobacteria</taxon>
        <taxon>Rhodobacterales</taxon>
        <taxon>Roseobacteraceae</taxon>
        <taxon>Ruegeria</taxon>
    </lineage>
</organism>
<evidence type="ECO:0000259" key="2">
    <source>
        <dbReference type="Pfam" id="PF13610"/>
    </source>
</evidence>
<evidence type="ECO:0000313" key="4">
    <source>
        <dbReference type="Proteomes" id="UP000053690"/>
    </source>
</evidence>
<sequence>MWKAIDANGDVLDILSQPRRNAKAARRLLGWLVATYSNPRVVITDKLRSYTKPIKAITPGADHRAHKGPNNRSEGSHLSTQMRKKDHGPIQVNKPSATIPCRPRSDQHNLQNPPISPSRSVLPPREN</sequence>
<comment type="caution">
    <text evidence="3">The sequence shown here is derived from an EMBL/GenBank/DDBJ whole genome shotgun (WGS) entry which is preliminary data.</text>
</comment>
<dbReference type="InterPro" id="IPR052183">
    <property type="entry name" value="IS_Transposase"/>
</dbReference>
<proteinExistence type="predicted"/>
<gene>
    <name evidence="3" type="ORF">AVO44_12200</name>
</gene>
<evidence type="ECO:0000256" key="1">
    <source>
        <dbReference type="SAM" id="MobiDB-lite"/>
    </source>
</evidence>
<feature type="compositionally biased region" description="Polar residues" evidence="1">
    <location>
        <begin position="108"/>
        <end position="119"/>
    </location>
</feature>
<evidence type="ECO:0000313" key="3">
    <source>
        <dbReference type="EMBL" id="KUJ78473.1"/>
    </source>
</evidence>
<keyword evidence="4" id="KW-1185">Reference proteome</keyword>
<name>A0A0X3TRV9_9RHOB</name>